<dbReference type="GeneID" id="8618806"/>
<dbReference type="eggNOG" id="KOG1208">
    <property type="taxonomic scope" value="Eukaryota"/>
</dbReference>
<dbReference type="PaxDb" id="44689-DDB0266877"/>
<name>Q556S5_DICDI</name>
<dbReference type="STRING" id="44689.Q556S5"/>
<dbReference type="GeneID" id="8619170"/>
<dbReference type="RefSeq" id="XP_644544.1">
    <property type="nucleotide sequence ID" value="XM_639452.1"/>
</dbReference>
<evidence type="ECO:0000313" key="4">
    <source>
        <dbReference type="EMBL" id="EEU04136.1"/>
    </source>
</evidence>
<evidence type="ECO:0000256" key="1">
    <source>
        <dbReference type="ARBA" id="ARBA00006484"/>
    </source>
</evidence>
<dbReference type="Proteomes" id="UP000002195">
    <property type="component" value="Unassembled WGS sequence"/>
</dbReference>
<gene>
    <name evidence="3" type="ORF">DDB_G0273855</name>
    <name evidence="4" type="ORF">DDB_G0295833</name>
</gene>
<evidence type="ECO:0000313" key="5">
    <source>
        <dbReference type="Proteomes" id="UP000002195"/>
    </source>
</evidence>
<dbReference type="dictyBase" id="DDB_G0273855"/>
<dbReference type="PANTHER" id="PTHR24320">
    <property type="entry name" value="RETINOL DEHYDROGENASE"/>
    <property type="match status" value="1"/>
</dbReference>
<dbReference type="HOGENOM" id="CLU_010194_44_0_1"/>
<dbReference type="AlphaFoldDB" id="Q556S5"/>
<dbReference type="SUPFAM" id="SSF51735">
    <property type="entry name" value="NAD(P)-binding Rossmann-fold domains"/>
    <property type="match status" value="1"/>
</dbReference>
<dbReference type="EMBL" id="AAFI02000011">
    <property type="protein sequence ID" value="EAL70618.1"/>
    <property type="molecule type" value="Genomic_DNA"/>
</dbReference>
<dbReference type="GO" id="GO:0016491">
    <property type="term" value="F:oxidoreductase activity"/>
    <property type="evidence" value="ECO:0007669"/>
    <property type="project" value="UniProtKB-KW"/>
</dbReference>
<dbReference type="PANTHER" id="PTHR24320:SF152">
    <property type="entry name" value="SHORT-CHAIN DEHYDROGENASE_REDUCTASE FAMILY PROTEIN"/>
    <property type="match status" value="1"/>
</dbReference>
<keyword evidence="5" id="KW-1185">Reference proteome</keyword>
<comment type="caution">
    <text evidence="3">The sequence shown here is derived from an EMBL/GenBank/DDBJ whole genome shotgun (WGS) entry which is preliminary data.</text>
</comment>
<dbReference type="dictyBase" id="DDB_G0295833"/>
<dbReference type="InterPro" id="IPR002347">
    <property type="entry name" value="SDR_fam"/>
</dbReference>
<dbReference type="KEGG" id="ddi:DDB_G0273855"/>
<accession>Q556S5</accession>
<reference evidence="3" key="3">
    <citation type="submission" date="2009-08" db="EMBL/GenBank/DDBJ databases">
        <authorList>
            <consortium name="The Dictyostelium discoideum Sequencing Consortium"/>
            <person name="Eichinger L."/>
            <person name="Pachebat J.A."/>
            <person name="Gloeckner G."/>
            <person name="Rajandream M.-A."/>
            <person name="Sucgang R."/>
            <person name="Song J."/>
            <person name="Cox E.C."/>
            <person name="Tunggal B."/>
            <person name="Szafranski K."/>
            <person name="Konfortov B.A."/>
            <person name="Farbrother P."/>
            <person name="Bankier A.T."/>
            <person name="Lehmann R."/>
            <person name="Hamlin N."/>
            <person name="Xu Q."/>
            <person name="Davies R."/>
            <person name="Gaudet P."/>
            <person name="Fey P."/>
            <person name="Pilcher K."/>
            <person name="Chen G."/>
            <person name="Saunders D."/>
            <person name="Sodergren E."/>
            <person name="Davis P."/>
            <person name="Nie X."/>
            <person name="Kerhornou A."/>
            <person name="Hemphill L."/>
            <person name="Bason N."/>
            <person name="Berriman M."/>
            <person name="Desany B."/>
            <person name="Churcher C."/>
            <person name="Cooper J."/>
            <person name="van Driessche N."/>
            <person name="Cronin A."/>
            <person name="Goodhead I."/>
            <person name="Muzny D."/>
            <person name="Hall N."/>
            <person name="Harper D."/>
            <person name="Lindsay R."/>
            <person name="Hauser H."/>
            <person name="James K."/>
            <person name="Quiles M."/>
            <person name="Buchrieser C."/>
            <person name="Wardroper A."/>
            <person name="Thangavelu M."/>
            <person name="Johnson D."/>
            <person name="Knights A."/>
            <person name="Loulseged H."/>
            <person name="Mungall K."/>
            <person name="Price C."/>
            <person name="Ma J."/>
            <person name="Quail M."/>
            <person name="Hernandez J."/>
            <person name="Rabbinowitsch E."/>
            <person name="Steffen D."/>
            <person name="Sanders M."/>
            <person name="Weinstock G."/>
            <person name="Sharp S."/>
            <person name="Just E."/>
            <person name="Shaulsky G."/>
            <person name="Simmonds M."/>
            <person name="Tivey A."/>
            <person name="White B."/>
            <person name="Walker D."/>
            <person name="Woodward J."/>
            <person name="Winckler T."/>
            <person name="Schleicher M."/>
            <person name="Rosenthal A."/>
            <person name="Rivero F."/>
            <person name="Chisholm R.L."/>
            <person name="Gibbs R."/>
            <person name="Loomis W.F."/>
            <person name="Platzer M."/>
            <person name="Kay R.R."/>
            <person name="Williams J."/>
            <person name="Dear P.H."/>
            <person name="Noegel A.A."/>
            <person name="Barrell B."/>
            <person name="Kuspa A."/>
        </authorList>
    </citation>
    <scope>NUCLEOTIDE SEQUENCE</scope>
    <source>
        <strain evidence="3">AX4</strain>
    </source>
</reference>
<dbReference type="FunCoup" id="Q556S5">
    <property type="interactions" value="2"/>
</dbReference>
<organism evidence="3 5">
    <name type="scientific">Dictyostelium discoideum</name>
    <name type="common">Social amoeba</name>
    <dbReference type="NCBI Taxonomy" id="44689"/>
    <lineage>
        <taxon>Eukaryota</taxon>
        <taxon>Amoebozoa</taxon>
        <taxon>Evosea</taxon>
        <taxon>Eumycetozoa</taxon>
        <taxon>Dictyostelia</taxon>
        <taxon>Dictyosteliales</taxon>
        <taxon>Dictyosteliaceae</taxon>
        <taxon>Dictyostelium</taxon>
    </lineage>
</organism>
<dbReference type="KEGG" id="ddi:DDB_G0295833"/>
<dbReference type="Pfam" id="PF00106">
    <property type="entry name" value="adh_short"/>
    <property type="match status" value="1"/>
</dbReference>
<dbReference type="VEuPathDB" id="AmoebaDB:DDB_G0273855"/>
<dbReference type="RefSeq" id="XP_002649188.1">
    <property type="nucleotide sequence ID" value="XM_002649142.1"/>
</dbReference>
<dbReference type="Gene3D" id="3.40.50.720">
    <property type="entry name" value="NAD(P)-binding Rossmann-like Domain"/>
    <property type="match status" value="1"/>
</dbReference>
<sequence length="304" mass="34247">MESSSSSLLDKKVIIFSGGTDGIGRNSLNYLILEDNLKFILPVRNIEKGEKVVKELKEIKANVDIKLMKMDLSSFESIKEFVKEFNELNEPLDILVNNAGLINTEFKTTSDGYESTMGVNHLGPSLLTLLLLPKLNQSKHGGNIVFVASKMHDRVTQLDFEQTLGKEDKNNTDFSSSNYEYSKSKLYNILFSKELQNKLIEKGSDIKVNSLHPGFAVTHLFEKHGWFANNLVLPVLVYFKGNKLDDMGSALANLTLNKLNEKGKYFTLTKITEPSKFASNPNNTINLWNKTCKLLSIDFNKINL</sequence>
<keyword evidence="2" id="KW-0560">Oxidoreductase</keyword>
<dbReference type="EMBL" id="AAFI02000009">
    <property type="protein sequence ID" value="EEU04136.1"/>
    <property type="molecule type" value="Genomic_DNA"/>
</dbReference>
<proteinExistence type="inferred from homology"/>
<evidence type="ECO:0000256" key="2">
    <source>
        <dbReference type="ARBA" id="ARBA00023002"/>
    </source>
</evidence>
<evidence type="ECO:0000313" key="3">
    <source>
        <dbReference type="EMBL" id="EAL70618.1"/>
    </source>
</evidence>
<dbReference type="OMA" id="DCAEHRL"/>
<dbReference type="InterPro" id="IPR036291">
    <property type="entry name" value="NAD(P)-bd_dom_sf"/>
</dbReference>
<reference evidence="3 5" key="2">
    <citation type="journal article" date="2005" name="Nature">
        <title>The genome of the social amoeba Dictyostelium discoideum.</title>
        <authorList>
            <consortium name="The Dictyostelium discoideum Sequencing Consortium"/>
            <person name="Eichinger L."/>
            <person name="Pachebat J.A."/>
            <person name="Glockner G."/>
            <person name="Rajandream M.A."/>
            <person name="Sucgang R."/>
            <person name="Berriman M."/>
            <person name="Song J."/>
            <person name="Olsen R."/>
            <person name="Szafranski K."/>
            <person name="Xu Q."/>
            <person name="Tunggal B."/>
            <person name="Kummerfeld S."/>
            <person name="Madera M."/>
            <person name="Konfortov B.A."/>
            <person name="Rivero F."/>
            <person name="Bankier A.T."/>
            <person name="Lehmann R."/>
            <person name="Hamlin N."/>
            <person name="Davies R."/>
            <person name="Gaudet P."/>
            <person name="Fey P."/>
            <person name="Pilcher K."/>
            <person name="Chen G."/>
            <person name="Saunders D."/>
            <person name="Sodergren E."/>
            <person name="Davis P."/>
            <person name="Kerhornou A."/>
            <person name="Nie X."/>
            <person name="Hall N."/>
            <person name="Anjard C."/>
            <person name="Hemphill L."/>
            <person name="Bason N."/>
            <person name="Farbrother P."/>
            <person name="Desany B."/>
            <person name="Just E."/>
            <person name="Morio T."/>
            <person name="Rost R."/>
            <person name="Churcher C."/>
            <person name="Cooper J."/>
            <person name="Haydock S."/>
            <person name="van Driessche N."/>
            <person name="Cronin A."/>
            <person name="Goodhead I."/>
            <person name="Muzny D."/>
            <person name="Mourier T."/>
            <person name="Pain A."/>
            <person name="Lu M."/>
            <person name="Harper D."/>
            <person name="Lindsay R."/>
            <person name="Hauser H."/>
            <person name="James K."/>
            <person name="Quiles M."/>
            <person name="Madan Babu M."/>
            <person name="Saito T."/>
            <person name="Buchrieser C."/>
            <person name="Wardroper A."/>
            <person name="Felder M."/>
            <person name="Thangavelu M."/>
            <person name="Johnson D."/>
            <person name="Knights A."/>
            <person name="Loulseged H."/>
            <person name="Mungall K."/>
            <person name="Oliver K."/>
            <person name="Price C."/>
            <person name="Quail M.A."/>
            <person name="Urushihara H."/>
            <person name="Hernandez J."/>
            <person name="Rabbinowitsch E."/>
            <person name="Steffen D."/>
            <person name="Sanders M."/>
            <person name="Ma J."/>
            <person name="Kohara Y."/>
            <person name="Sharp S."/>
            <person name="Simmonds M."/>
            <person name="Spiegler S."/>
            <person name="Tivey A."/>
            <person name="Sugano S."/>
            <person name="White B."/>
            <person name="Walker D."/>
            <person name="Woodward J."/>
            <person name="Winckler T."/>
            <person name="Tanaka Y."/>
            <person name="Shaulsky G."/>
            <person name="Schleicher M."/>
            <person name="Weinstock G."/>
            <person name="Rosenthal A."/>
            <person name="Cox E.C."/>
            <person name="Chisholm R.L."/>
            <person name="Gibbs R."/>
            <person name="Loomis W.F."/>
            <person name="Platzer M."/>
            <person name="Kay R.R."/>
            <person name="Williams J."/>
            <person name="Dear P.H."/>
            <person name="Noegel A.A."/>
            <person name="Barrell B."/>
            <person name="Kuspa A."/>
        </authorList>
    </citation>
    <scope>NUCLEOTIDE SEQUENCE [LARGE SCALE GENOMIC DNA]</scope>
    <source>
        <strain evidence="3 5">AX4</strain>
    </source>
</reference>
<reference evidence="3 5" key="1">
    <citation type="journal article" date="2002" name="Nature">
        <title>Sequence and analysis of chromosome 2 of Dictyostelium discoideum.</title>
        <authorList>
            <consortium name="Dictyostelium Genome Sequencing Consortium"/>
            <person name="Glockner G."/>
            <person name="Eichinger L."/>
            <person name="Szafranski K."/>
            <person name="Pachebat J.A."/>
            <person name="Bankier A.T."/>
            <person name="Dear P.H."/>
            <person name="Lehmann R."/>
            <person name="Baumgart C."/>
            <person name="Parra G."/>
            <person name="Abril J.F."/>
            <person name="Guigo R."/>
            <person name="Kumpf K."/>
            <person name="Tunggal B."/>
            <person name="Cox E."/>
            <person name="Quail M.A."/>
            <person name="Platzer M."/>
            <person name="Rosenthal A."/>
            <person name="Noegel A.A."/>
        </authorList>
    </citation>
    <scope>NUCLEOTIDE SEQUENCE [LARGE SCALE GENOMIC DNA]</scope>
    <source>
        <strain evidence="3 5">AX4</strain>
    </source>
</reference>
<dbReference type="SMR" id="Q556S5"/>
<dbReference type="Reactome" id="R-DDI-5365859">
    <property type="pathway name" value="RA biosynthesis pathway"/>
</dbReference>
<dbReference type="PRINTS" id="PR00081">
    <property type="entry name" value="GDHRDH"/>
</dbReference>
<comment type="similarity">
    <text evidence="1">Belongs to the short-chain dehydrogenases/reductases (SDR) family.</text>
</comment>
<protein>
    <submittedName>
        <fullName evidence="3">Short-chain dehydrogenase/reductase family protein</fullName>
    </submittedName>
</protein>